<name>A0A9P7ZQF8_9HYPO</name>
<evidence type="ECO:0000259" key="4">
    <source>
        <dbReference type="Pfam" id="PF00173"/>
    </source>
</evidence>
<evidence type="ECO:0000256" key="1">
    <source>
        <dbReference type="ARBA" id="ARBA00022617"/>
    </source>
</evidence>
<reference evidence="5" key="1">
    <citation type="journal article" date="2021" name="IMA Fungus">
        <title>Genomic characterization of three marine fungi, including Emericellopsis atlantica sp. nov. with signatures of a generalist lifestyle and marine biomass degradation.</title>
        <authorList>
            <person name="Hagestad O.C."/>
            <person name="Hou L."/>
            <person name="Andersen J.H."/>
            <person name="Hansen E.H."/>
            <person name="Altermark B."/>
            <person name="Li C."/>
            <person name="Kuhnert E."/>
            <person name="Cox R.J."/>
            <person name="Crous P.W."/>
            <person name="Spatafora J.W."/>
            <person name="Lail K."/>
            <person name="Amirebrahimi M."/>
            <person name="Lipzen A."/>
            <person name="Pangilinan J."/>
            <person name="Andreopoulos W."/>
            <person name="Hayes R.D."/>
            <person name="Ng V."/>
            <person name="Grigoriev I.V."/>
            <person name="Jackson S.A."/>
            <person name="Sutton T.D.S."/>
            <person name="Dobson A.D.W."/>
            <person name="Rama T."/>
        </authorList>
    </citation>
    <scope>NUCLEOTIDE SEQUENCE</scope>
    <source>
        <strain evidence="5">TS7</strain>
    </source>
</reference>
<dbReference type="GeneID" id="70294017"/>
<dbReference type="PROSITE" id="PS00191">
    <property type="entry name" value="CYTOCHROME_B5_1"/>
    <property type="match status" value="1"/>
</dbReference>
<gene>
    <name evidence="5" type="ORF">F5Z01DRAFT_649865</name>
</gene>
<keyword evidence="2" id="KW-0479">Metal-binding</keyword>
<evidence type="ECO:0000313" key="5">
    <source>
        <dbReference type="EMBL" id="KAG9256315.1"/>
    </source>
</evidence>
<dbReference type="EMBL" id="MU251248">
    <property type="protein sequence ID" value="KAG9256315.1"/>
    <property type="molecule type" value="Genomic_DNA"/>
</dbReference>
<dbReference type="GO" id="GO:0046872">
    <property type="term" value="F:metal ion binding"/>
    <property type="evidence" value="ECO:0007669"/>
    <property type="project" value="UniProtKB-KW"/>
</dbReference>
<dbReference type="Pfam" id="PF00173">
    <property type="entry name" value="Cyt-b5"/>
    <property type="match status" value="1"/>
</dbReference>
<keyword evidence="3" id="KW-0408">Iron</keyword>
<evidence type="ECO:0000256" key="3">
    <source>
        <dbReference type="ARBA" id="ARBA00023004"/>
    </source>
</evidence>
<keyword evidence="6" id="KW-1185">Reference proteome</keyword>
<dbReference type="InterPro" id="IPR001199">
    <property type="entry name" value="Cyt_B5-like_heme/steroid-bd"/>
</dbReference>
<dbReference type="InterPro" id="IPR018506">
    <property type="entry name" value="Cyt_B5_heme-BS"/>
</dbReference>
<dbReference type="AlphaFoldDB" id="A0A9P7ZQF8"/>
<sequence length="99" mass="11173">MKFSQFYPWQEVLMINMCCLVPRCREYEEQARTGHDVIIDHTVNHVEGFVREHPGGATLVRSGMEKDATGLFDGDVYGQSHAGRNLLSSMRMAVATDEP</sequence>
<proteinExistence type="predicted"/>
<organism evidence="5 6">
    <name type="scientific">Emericellopsis atlantica</name>
    <dbReference type="NCBI Taxonomy" id="2614577"/>
    <lineage>
        <taxon>Eukaryota</taxon>
        <taxon>Fungi</taxon>
        <taxon>Dikarya</taxon>
        <taxon>Ascomycota</taxon>
        <taxon>Pezizomycotina</taxon>
        <taxon>Sordariomycetes</taxon>
        <taxon>Hypocreomycetidae</taxon>
        <taxon>Hypocreales</taxon>
        <taxon>Bionectriaceae</taxon>
        <taxon>Emericellopsis</taxon>
    </lineage>
</organism>
<feature type="domain" description="Cytochrome b5 heme-binding" evidence="4">
    <location>
        <begin position="37"/>
        <end position="92"/>
    </location>
</feature>
<dbReference type="RefSeq" id="XP_046120239.1">
    <property type="nucleotide sequence ID" value="XM_046263114.1"/>
</dbReference>
<dbReference type="GO" id="GO:0020037">
    <property type="term" value="F:heme binding"/>
    <property type="evidence" value="ECO:0007669"/>
    <property type="project" value="InterPro"/>
</dbReference>
<accession>A0A9P7ZQF8</accession>
<protein>
    <recommendedName>
        <fullName evidence="4">Cytochrome b5 heme-binding domain-containing protein</fullName>
    </recommendedName>
</protein>
<dbReference type="SUPFAM" id="SSF55856">
    <property type="entry name" value="Cytochrome b5-like heme/steroid binding domain"/>
    <property type="match status" value="1"/>
</dbReference>
<dbReference type="Gene3D" id="3.10.120.10">
    <property type="entry name" value="Cytochrome b5-like heme/steroid binding domain"/>
    <property type="match status" value="1"/>
</dbReference>
<dbReference type="Proteomes" id="UP000887229">
    <property type="component" value="Unassembled WGS sequence"/>
</dbReference>
<evidence type="ECO:0000256" key="2">
    <source>
        <dbReference type="ARBA" id="ARBA00022723"/>
    </source>
</evidence>
<comment type="caution">
    <text evidence="5">The sequence shown here is derived from an EMBL/GenBank/DDBJ whole genome shotgun (WGS) entry which is preliminary data.</text>
</comment>
<evidence type="ECO:0000313" key="6">
    <source>
        <dbReference type="Proteomes" id="UP000887229"/>
    </source>
</evidence>
<dbReference type="InterPro" id="IPR036400">
    <property type="entry name" value="Cyt_B5-like_heme/steroid_sf"/>
</dbReference>
<keyword evidence="1" id="KW-0349">Heme</keyword>